<dbReference type="PROSITE" id="PS50026">
    <property type="entry name" value="EGF_3"/>
    <property type="match status" value="1"/>
</dbReference>
<proteinExistence type="predicted"/>
<keyword evidence="4" id="KW-1185">Reference proteome</keyword>
<dbReference type="AlphaFoldDB" id="A0A9W7A8F8"/>
<evidence type="ECO:0000313" key="4">
    <source>
        <dbReference type="Proteomes" id="UP001165082"/>
    </source>
</evidence>
<dbReference type="CDD" id="cd08994">
    <property type="entry name" value="GH43_62_32_68_117_130-like"/>
    <property type="match status" value="1"/>
</dbReference>
<comment type="caution">
    <text evidence="1">Lacks conserved residue(s) required for the propagation of feature annotation.</text>
</comment>
<evidence type="ECO:0000256" key="1">
    <source>
        <dbReference type="PROSITE-ProRule" id="PRU00076"/>
    </source>
</evidence>
<gene>
    <name evidence="3" type="ORF">TrRE_jg7106</name>
</gene>
<dbReference type="Pfam" id="PF23106">
    <property type="entry name" value="EGF_Teneurin"/>
    <property type="match status" value="1"/>
</dbReference>
<evidence type="ECO:0000259" key="2">
    <source>
        <dbReference type="PROSITE" id="PS50026"/>
    </source>
</evidence>
<feature type="disulfide bond" evidence="1">
    <location>
        <begin position="197"/>
        <end position="206"/>
    </location>
</feature>
<keyword evidence="1" id="KW-1015">Disulfide bond</keyword>
<dbReference type="InterPro" id="IPR023296">
    <property type="entry name" value="Glyco_hydro_beta-prop_sf"/>
</dbReference>
<evidence type="ECO:0000313" key="3">
    <source>
        <dbReference type="EMBL" id="GMH64837.1"/>
    </source>
</evidence>
<dbReference type="Proteomes" id="UP001165082">
    <property type="component" value="Unassembled WGS sequence"/>
</dbReference>
<name>A0A9W7A8F8_9STRA</name>
<protein>
    <recommendedName>
        <fullName evidence="2">EGF-like domain-containing protein</fullName>
    </recommendedName>
</protein>
<dbReference type="InterPro" id="IPR000742">
    <property type="entry name" value="EGF"/>
</dbReference>
<dbReference type="PROSITE" id="PS00022">
    <property type="entry name" value="EGF_1"/>
    <property type="match status" value="1"/>
</dbReference>
<organism evidence="3 4">
    <name type="scientific">Triparma retinervis</name>
    <dbReference type="NCBI Taxonomy" id="2557542"/>
    <lineage>
        <taxon>Eukaryota</taxon>
        <taxon>Sar</taxon>
        <taxon>Stramenopiles</taxon>
        <taxon>Ochrophyta</taxon>
        <taxon>Bolidophyceae</taxon>
        <taxon>Parmales</taxon>
        <taxon>Triparmaceae</taxon>
        <taxon>Triparma</taxon>
    </lineage>
</organism>
<sequence>MAMRRGTLELAAGASCIIGASYLYFGPSEAAERVPTAVDLWALNHHDSTEGKPSIAVLNSSSPAGAASASIGGSTANTTNNPFSAIPANAPSLFDVKIGYVPPASSVGFDGPVALKDTVLGEVLEALNDKVGPHGAYHLCRRKKKGRKGVELGWVPTRAPETEVFPPVSHADTIFHCETPIDCSLNGVCGATRKCSCDPAWTGRHCDVLNVAPTPKSSGYKNSTFASWGGNIIYDDEREEYHLFVAQFVNECPLGLWGSASSIVRATSSSFVGPFNYKETVINAFSHNPTIRKSPYDGRYYLFFIGSGDSTDPPDCRSTPSTLSSRSTSSSIHVSWSETLTGPWSDPSPVEFTDTSEYLCNGHTNPSPHFNPDGSVYLAFQAGSCHEQGHNTGALVGLARAESWDKPFALTSPDPVTPIDWDPIHPVCWAGVDEDPFLWLDERGFHILTHGMCPSGVRQAHYKFSQDGVNWKTSYRQTYHYAVEYDGSSIHAFARVERPQLLFSSYDEKTGYACDPIALVNGVCGLGAGHNRSDFECIFDQLTGMTYTLVRPLGE</sequence>
<dbReference type="OrthoDB" id="6130531at2759"/>
<accession>A0A9W7A8F8</accession>
<dbReference type="Gene3D" id="2.115.10.20">
    <property type="entry name" value="Glycosyl hydrolase domain, family 43"/>
    <property type="match status" value="1"/>
</dbReference>
<keyword evidence="1" id="KW-0245">EGF-like domain</keyword>
<dbReference type="Gene3D" id="2.10.25.10">
    <property type="entry name" value="Laminin"/>
    <property type="match status" value="1"/>
</dbReference>
<feature type="domain" description="EGF-like" evidence="2">
    <location>
        <begin position="173"/>
        <end position="207"/>
    </location>
</feature>
<dbReference type="SUPFAM" id="SSF75005">
    <property type="entry name" value="Arabinanase/levansucrase/invertase"/>
    <property type="match status" value="1"/>
</dbReference>
<reference evidence="3" key="1">
    <citation type="submission" date="2022-07" db="EMBL/GenBank/DDBJ databases">
        <title>Genome analysis of Parmales, a sister group of diatoms, reveals the evolutionary specialization of diatoms from phago-mixotrophs to photoautotrophs.</title>
        <authorList>
            <person name="Ban H."/>
            <person name="Sato S."/>
            <person name="Yoshikawa S."/>
            <person name="Kazumasa Y."/>
            <person name="Nakamura Y."/>
            <person name="Ichinomiya M."/>
            <person name="Saitoh K."/>
            <person name="Sato N."/>
            <person name="Blanc-Mathieu R."/>
            <person name="Endo H."/>
            <person name="Kuwata A."/>
            <person name="Ogata H."/>
        </authorList>
    </citation>
    <scope>NUCLEOTIDE SEQUENCE</scope>
</reference>
<dbReference type="EMBL" id="BRXZ01003925">
    <property type="protein sequence ID" value="GMH64837.1"/>
    <property type="molecule type" value="Genomic_DNA"/>
</dbReference>
<comment type="caution">
    <text evidence="3">The sequence shown here is derived from an EMBL/GenBank/DDBJ whole genome shotgun (WGS) entry which is preliminary data.</text>
</comment>